<feature type="non-terminal residue" evidence="3">
    <location>
        <position position="1"/>
    </location>
</feature>
<dbReference type="RefSeq" id="XP_065720581.2">
    <property type="nucleotide sequence ID" value="XM_065864509.2"/>
</dbReference>
<dbReference type="GeneID" id="118876969"/>
<evidence type="ECO:0000313" key="3">
    <source>
        <dbReference type="RefSeq" id="XP_065720581.2"/>
    </source>
</evidence>
<feature type="compositionally biased region" description="Polar residues" evidence="1">
    <location>
        <begin position="309"/>
        <end position="330"/>
    </location>
</feature>
<name>A0AB40DAH2_DROSZ</name>
<gene>
    <name evidence="3" type="primary">solo</name>
</gene>
<reference evidence="3" key="1">
    <citation type="submission" date="2025-08" db="UniProtKB">
        <authorList>
            <consortium name="RefSeq"/>
        </authorList>
    </citation>
    <scope>IDENTIFICATION</scope>
</reference>
<organism evidence="2 3">
    <name type="scientific">Drosophila suzukii</name>
    <name type="common">Spotted-wing drosophila fruit fly</name>
    <dbReference type="NCBI Taxonomy" id="28584"/>
    <lineage>
        <taxon>Eukaryota</taxon>
        <taxon>Metazoa</taxon>
        <taxon>Ecdysozoa</taxon>
        <taxon>Arthropoda</taxon>
        <taxon>Hexapoda</taxon>
        <taxon>Insecta</taxon>
        <taxon>Pterygota</taxon>
        <taxon>Neoptera</taxon>
        <taxon>Endopterygota</taxon>
        <taxon>Diptera</taxon>
        <taxon>Brachycera</taxon>
        <taxon>Muscomorpha</taxon>
        <taxon>Ephydroidea</taxon>
        <taxon>Drosophilidae</taxon>
        <taxon>Drosophila</taxon>
        <taxon>Sophophora</taxon>
    </lineage>
</organism>
<accession>A0AB40DAH2</accession>
<sequence>FVFSFCVPEFDQLVRLPTSAIELPPIPSSLDKDVVGEFIDQLHLVKYTTSLASVRELRDYLFKAFKDLVNKEWDSLERLDQERRDQKAHQIRETKAMMDRFIENMDRLLIDTEGALQQEANVLRQFQDMGVDWRANMSQVDLTSPQFVVPQSSEVRTRGPEGGRPRGATGATETTKIGLASQELLQFENIVPNPPRMSIDGAGLSEDERSTGPELTYGTTRFRHWLSEEYVVRHEIRTVSFRSPREFRHKLSWPNTPKPSWESHSRCQNAIGIFVAVRRTMLVAAVETGGSRADNSSIVQASSLVNLARQNRSQNQNTPVSRYESNQGTPLSAAGVSDRVAMRASSTPLGQNSDPGLSFIRNLTYDDGAIPLAVPGGAASTPIGPSLPGQHSLELELDSGTLVLPTDGDETAAMGQAGLSVGRSRLVGTPSLTPFPSFQPRLPVIDEEHHRPLTLTLTRASRELQMSLPPEEEANAVILEEPAAAVEVALPVAMPVTPPLSPRREWICVFRPRDQLVNYVEGPAPRRAARVRRPRVRVPPRPIAVPTPPTTPEQPIRDEEAMRSNRHIATTFMSDFLQNAAAVVDPSRLTEVMPTPTEIKSPGLPQIDPAISATNSMELVHDLQKFSDSGASMPLKAAFQDLEVAPLDIYVNAQDQMAPFDSATALLPPINSTPIVQDPNKIIVGPINSHEIKPEMVDKSNLLNTSVQLTTMENTSIQLMPMENTSVHLMPTENTSAENTSIQLMPMDIDDAPLQVSSTLANMSDHAYVTDVQVLPTLEIQSFNIASIDVDASRKKMDSTVTSTEGLQTQKEPRTATQNPLNRVSIKDLAFISKHASMLRLMVDRHKQLSAEGKSRLLFNREGLFSYYSMPAVKVYDPKIIINMEKDKIRLVHGLFEVLIRQPQVDMQNASFIRNRRDAVITCRYLLELKTANFINLSSDGRFFSLR</sequence>
<evidence type="ECO:0000256" key="1">
    <source>
        <dbReference type="SAM" id="MobiDB-lite"/>
    </source>
</evidence>
<evidence type="ECO:0000313" key="2">
    <source>
        <dbReference type="Proteomes" id="UP001652628"/>
    </source>
</evidence>
<protein>
    <submittedName>
        <fullName evidence="3">Sister chromatid cohesion protein solo</fullName>
    </submittedName>
</protein>
<dbReference type="AlphaFoldDB" id="A0AB40DAH2"/>
<dbReference type="Proteomes" id="UP001652628">
    <property type="component" value="Chromosome 2L"/>
</dbReference>
<proteinExistence type="predicted"/>
<keyword evidence="2" id="KW-1185">Reference proteome</keyword>
<feature type="region of interest" description="Disordered" evidence="1">
    <location>
        <begin position="309"/>
        <end position="337"/>
    </location>
</feature>